<dbReference type="Pfam" id="PF03981">
    <property type="entry name" value="Ubiq_cyt_C_chap"/>
    <property type="match status" value="1"/>
</dbReference>
<dbReference type="GO" id="GO:0005739">
    <property type="term" value="C:mitochondrion"/>
    <property type="evidence" value="ECO:0007669"/>
    <property type="project" value="TreeGrafter"/>
</dbReference>
<comment type="similarity">
    <text evidence="1">Belongs to the CBP3 family.</text>
</comment>
<dbReference type="InterPro" id="IPR021150">
    <property type="entry name" value="Ubiq_cyt_c_chap"/>
</dbReference>
<dbReference type="InterPro" id="IPR007129">
    <property type="entry name" value="Ubiqinol_cyt_c_chaperone_CPB3"/>
</dbReference>
<comment type="caution">
    <text evidence="3">The sequence shown here is derived from an EMBL/GenBank/DDBJ whole genome shotgun (WGS) entry which is preliminary data.</text>
</comment>
<dbReference type="Proteomes" id="UP000838756">
    <property type="component" value="Unassembled WGS sequence"/>
</dbReference>
<evidence type="ECO:0000313" key="4">
    <source>
        <dbReference type="Proteomes" id="UP000838756"/>
    </source>
</evidence>
<dbReference type="PANTHER" id="PTHR12184:SF1">
    <property type="entry name" value="UBIQUINOL-CYTOCHROME-C REDUCTASE COMPLEX ASSEMBLY FACTOR 1"/>
    <property type="match status" value="1"/>
</dbReference>
<sequence length="249" mass="29097">MNRSRILTRILWRARAFNKIDYARPCSITLCTKSIIIREQCTVTLKDSYIKKFMKAVGWMDQERTRLKLTGYFLYECVPDRVAYTEWFEELELPDTFASWFTVTELHVWMLLVRYMAEDVASIGTEKKKYVKGDGHFVRNCIIEALWADVGNRIKLLEGANPAIARKQVTELSEQFQASLVGYDEGLNDDKVLAAAAWRRFYSLSENVKAEHVAKIVHFIRHQISVLDKIPSEDLRWKPQINWLSICDH</sequence>
<protein>
    <submittedName>
        <fullName evidence="3">Jg7440 protein</fullName>
    </submittedName>
</protein>
<evidence type="ECO:0000256" key="1">
    <source>
        <dbReference type="ARBA" id="ARBA00006407"/>
    </source>
</evidence>
<dbReference type="EMBL" id="CAKXAJ010025809">
    <property type="protein sequence ID" value="CAH2244202.1"/>
    <property type="molecule type" value="Genomic_DNA"/>
</dbReference>
<accession>A0A8S4S445</accession>
<dbReference type="OrthoDB" id="4007at2759"/>
<gene>
    <name evidence="3" type="primary">jg7440</name>
    <name evidence="3" type="ORF">PAEG_LOCUS20180</name>
</gene>
<organism evidence="3 4">
    <name type="scientific">Pararge aegeria aegeria</name>
    <dbReference type="NCBI Taxonomy" id="348720"/>
    <lineage>
        <taxon>Eukaryota</taxon>
        <taxon>Metazoa</taxon>
        <taxon>Ecdysozoa</taxon>
        <taxon>Arthropoda</taxon>
        <taxon>Hexapoda</taxon>
        <taxon>Insecta</taxon>
        <taxon>Pterygota</taxon>
        <taxon>Neoptera</taxon>
        <taxon>Endopterygota</taxon>
        <taxon>Lepidoptera</taxon>
        <taxon>Glossata</taxon>
        <taxon>Ditrysia</taxon>
        <taxon>Papilionoidea</taxon>
        <taxon>Nymphalidae</taxon>
        <taxon>Satyrinae</taxon>
        <taxon>Satyrini</taxon>
        <taxon>Parargina</taxon>
        <taxon>Pararge</taxon>
    </lineage>
</organism>
<keyword evidence="4" id="KW-1185">Reference proteome</keyword>
<evidence type="ECO:0000313" key="3">
    <source>
        <dbReference type="EMBL" id="CAH2244202.1"/>
    </source>
</evidence>
<dbReference type="GO" id="GO:0034551">
    <property type="term" value="P:mitochondrial respiratory chain complex III assembly"/>
    <property type="evidence" value="ECO:0007669"/>
    <property type="project" value="TreeGrafter"/>
</dbReference>
<proteinExistence type="inferred from homology"/>
<dbReference type="PANTHER" id="PTHR12184">
    <property type="entry name" value="UBIQUINOL-CYTOCHROME C REDUCTASE COMPLEX ASSEMBLY FACTOR 1 FAMILY MEMBER"/>
    <property type="match status" value="1"/>
</dbReference>
<dbReference type="AlphaFoldDB" id="A0A8S4S445"/>
<name>A0A8S4S445_9NEOP</name>
<feature type="domain" description="Ubiquinol-cytochrome c chaperone" evidence="2">
    <location>
        <begin position="89"/>
        <end position="236"/>
    </location>
</feature>
<reference evidence="3" key="1">
    <citation type="submission" date="2022-03" db="EMBL/GenBank/DDBJ databases">
        <authorList>
            <person name="Lindestad O."/>
        </authorList>
    </citation>
    <scope>NUCLEOTIDE SEQUENCE</scope>
</reference>
<evidence type="ECO:0000259" key="2">
    <source>
        <dbReference type="Pfam" id="PF03981"/>
    </source>
</evidence>